<evidence type="ECO:0000259" key="3">
    <source>
        <dbReference type="Pfam" id="PF05368"/>
    </source>
</evidence>
<dbReference type="InterPro" id="IPR050608">
    <property type="entry name" value="NmrA-type/Isoflavone_red_sf"/>
</dbReference>
<keyword evidence="5" id="KW-1185">Reference proteome</keyword>
<dbReference type="InterPro" id="IPR008030">
    <property type="entry name" value="NmrA-like"/>
</dbReference>
<evidence type="ECO:0000256" key="1">
    <source>
        <dbReference type="ARBA" id="ARBA00022857"/>
    </source>
</evidence>
<keyword evidence="1" id="KW-0521">NADP</keyword>
<dbReference type="CDD" id="cd05259">
    <property type="entry name" value="PCBER_SDR_a"/>
    <property type="match status" value="1"/>
</dbReference>
<evidence type="ECO:0000313" key="5">
    <source>
        <dbReference type="Proteomes" id="UP000594263"/>
    </source>
</evidence>
<dbReference type="GO" id="GO:0016491">
    <property type="term" value="F:oxidoreductase activity"/>
    <property type="evidence" value="ECO:0007669"/>
    <property type="project" value="UniProtKB-KW"/>
</dbReference>
<dbReference type="Gene3D" id="3.90.25.10">
    <property type="entry name" value="UDP-galactose 4-epimerase, domain 1"/>
    <property type="match status" value="1"/>
</dbReference>
<dbReference type="SUPFAM" id="SSF51735">
    <property type="entry name" value="NAD(P)-binding Rossmann-fold domains"/>
    <property type="match status" value="1"/>
</dbReference>
<dbReference type="InterPro" id="IPR036291">
    <property type="entry name" value="NAD(P)-bd_dom_sf"/>
</dbReference>
<evidence type="ECO:0000256" key="2">
    <source>
        <dbReference type="ARBA" id="ARBA00023002"/>
    </source>
</evidence>
<dbReference type="PANTHER" id="PTHR43349:SF9">
    <property type="entry name" value="PHENYLCOUMARAN BENZYLIC ETHER REDUCTASE-LIKE PROTEIN"/>
    <property type="match status" value="1"/>
</dbReference>
<dbReference type="Gene3D" id="3.40.50.720">
    <property type="entry name" value="NAD(P)-binding Rossmann-like Domain"/>
    <property type="match status" value="1"/>
</dbReference>
<dbReference type="EnsemblPlants" id="Kaladp0011s0307.1.v1.1">
    <property type="protein sequence ID" value="Kaladp0011s0307.1.v1.1"/>
    <property type="gene ID" value="Kaladp0011s0307.v1.1"/>
</dbReference>
<dbReference type="AlphaFoldDB" id="A0A7N0RFW7"/>
<protein>
    <recommendedName>
        <fullName evidence="3">NmrA-like domain-containing protein</fullName>
    </recommendedName>
</protein>
<sequence>MSSQMRKVLVFGGTGYIGKHVVRASVKQGHPTFVYGRPITPHATPSKLLLHQEFLAQGVTFFQGELHEHEKLVDAVSRVDIVISTLAFPQILDQLKIIEAMKVAGNVKRFIPSEFGVEEGRIAPQKPFDSYLERKRIVRRATEASGIPFTFVVGNCCARYFLHVLFHTYDKQADTIVYGTGETNVVMNSEEDIGMYIIKAADDPRTSNRLFVIRPPKNITSQLELIALWEQLTGENLNKVYLPQQEIYKLIETAPHPENVRFAILNSVFIDGDTANYELSKDDLEASKLYPDANYSIIHQVVEEFIADPPPFQLAAF</sequence>
<accession>A0A7N0RFW7</accession>
<dbReference type="Pfam" id="PF05368">
    <property type="entry name" value="NmrA"/>
    <property type="match status" value="1"/>
</dbReference>
<reference evidence="4" key="1">
    <citation type="submission" date="2021-01" db="UniProtKB">
        <authorList>
            <consortium name="EnsemblPlants"/>
        </authorList>
    </citation>
    <scope>IDENTIFICATION</scope>
</reference>
<dbReference type="InterPro" id="IPR045312">
    <property type="entry name" value="PCBER-like"/>
</dbReference>
<name>A0A7N0RFW7_KALFE</name>
<organism evidence="4 5">
    <name type="scientific">Kalanchoe fedtschenkoi</name>
    <name type="common">Lavender scallops</name>
    <name type="synonym">South American air plant</name>
    <dbReference type="NCBI Taxonomy" id="63787"/>
    <lineage>
        <taxon>Eukaryota</taxon>
        <taxon>Viridiplantae</taxon>
        <taxon>Streptophyta</taxon>
        <taxon>Embryophyta</taxon>
        <taxon>Tracheophyta</taxon>
        <taxon>Spermatophyta</taxon>
        <taxon>Magnoliopsida</taxon>
        <taxon>eudicotyledons</taxon>
        <taxon>Gunneridae</taxon>
        <taxon>Pentapetalae</taxon>
        <taxon>Saxifragales</taxon>
        <taxon>Crassulaceae</taxon>
        <taxon>Kalanchoe</taxon>
    </lineage>
</organism>
<proteinExistence type="predicted"/>
<dbReference type="Proteomes" id="UP000594263">
    <property type="component" value="Unplaced"/>
</dbReference>
<dbReference type="PANTHER" id="PTHR43349">
    <property type="entry name" value="PINORESINOL REDUCTASE-RELATED"/>
    <property type="match status" value="1"/>
</dbReference>
<dbReference type="OMA" id="ANCCGAY"/>
<dbReference type="Gramene" id="Kaladp0011s0307.1.v1.1">
    <property type="protein sequence ID" value="Kaladp0011s0307.1.v1.1"/>
    <property type="gene ID" value="Kaladp0011s0307.v1.1"/>
</dbReference>
<feature type="domain" description="NmrA-like" evidence="3">
    <location>
        <begin position="6"/>
        <end position="296"/>
    </location>
</feature>
<evidence type="ECO:0000313" key="4">
    <source>
        <dbReference type="EnsemblPlants" id="Kaladp0011s0307.1.v1.1"/>
    </source>
</evidence>
<keyword evidence="2" id="KW-0560">Oxidoreductase</keyword>